<evidence type="ECO:0000313" key="3">
    <source>
        <dbReference type="Proteomes" id="UP000297649"/>
    </source>
</evidence>
<dbReference type="InterPro" id="IPR011009">
    <property type="entry name" value="Kinase-like_dom_sf"/>
</dbReference>
<dbReference type="InterPro" id="IPR036397">
    <property type="entry name" value="RNaseH_sf"/>
</dbReference>
<dbReference type="InterPro" id="IPR012337">
    <property type="entry name" value="RNaseH-like_sf"/>
</dbReference>
<dbReference type="GO" id="GO:0003676">
    <property type="term" value="F:nucleic acid binding"/>
    <property type="evidence" value="ECO:0007669"/>
    <property type="project" value="InterPro"/>
</dbReference>
<comment type="caution">
    <text evidence="2">The sequence shown here is derived from an EMBL/GenBank/DDBJ whole genome shotgun (WGS) entry which is preliminary data.</text>
</comment>
<reference evidence="2" key="1">
    <citation type="journal article" date="2019" name="PLoS Negl. Trop. Dis.">
        <title>Revisiting the worldwide diversity of Leptospira species in the environment.</title>
        <authorList>
            <person name="Vincent A.T."/>
            <person name="Schiettekatte O."/>
            <person name="Bourhy P."/>
            <person name="Veyrier F.J."/>
            <person name="Picardeau M."/>
        </authorList>
    </citation>
    <scope>NUCLEOTIDE SEQUENCE [LARGE SCALE GENOMIC DNA]</scope>
    <source>
        <strain evidence="2">201601109</strain>
    </source>
</reference>
<name>A0A6H3NSB7_9LEPT</name>
<accession>A0A6H3NSB7</accession>
<dbReference type="SUPFAM" id="SSF56112">
    <property type="entry name" value="Protein kinase-like (PK-like)"/>
    <property type="match status" value="1"/>
</dbReference>
<protein>
    <recommendedName>
        <fullName evidence="1">Protein kinase domain-containing protein</fullName>
    </recommendedName>
</protein>
<dbReference type="SUPFAM" id="SSF53098">
    <property type="entry name" value="Ribonuclease H-like"/>
    <property type="match status" value="1"/>
</dbReference>
<gene>
    <name evidence="2" type="ORF">EHR08_12455</name>
</gene>
<evidence type="ECO:0000259" key="1">
    <source>
        <dbReference type="PROSITE" id="PS50011"/>
    </source>
</evidence>
<dbReference type="Pfam" id="PF16473">
    <property type="entry name" value="Rv2179c-like"/>
    <property type="match status" value="1"/>
</dbReference>
<dbReference type="EMBL" id="RQHU01000019">
    <property type="protein sequence ID" value="TGN12193.1"/>
    <property type="molecule type" value="Genomic_DNA"/>
</dbReference>
<dbReference type="OrthoDB" id="6687915at2"/>
<dbReference type="PROSITE" id="PS50011">
    <property type="entry name" value="PROTEIN_KINASE_DOM"/>
    <property type="match status" value="1"/>
</dbReference>
<feature type="domain" description="Protein kinase" evidence="1">
    <location>
        <begin position="186"/>
        <end position="539"/>
    </location>
</feature>
<dbReference type="AlphaFoldDB" id="A0A6H3NSB7"/>
<organism evidence="2 3">
    <name type="scientific">Leptospira bandrabouensis</name>
    <dbReference type="NCBI Taxonomy" id="2484903"/>
    <lineage>
        <taxon>Bacteria</taxon>
        <taxon>Pseudomonadati</taxon>
        <taxon>Spirochaetota</taxon>
        <taxon>Spirochaetia</taxon>
        <taxon>Leptospirales</taxon>
        <taxon>Leptospiraceae</taxon>
        <taxon>Leptospira</taxon>
    </lineage>
</organism>
<proteinExistence type="predicted"/>
<dbReference type="GO" id="GO:0005524">
    <property type="term" value="F:ATP binding"/>
    <property type="evidence" value="ECO:0007669"/>
    <property type="project" value="InterPro"/>
</dbReference>
<dbReference type="Proteomes" id="UP000297649">
    <property type="component" value="Unassembled WGS sequence"/>
</dbReference>
<dbReference type="InterPro" id="IPR033390">
    <property type="entry name" value="Rv2179c-like"/>
</dbReference>
<dbReference type="GO" id="GO:0004672">
    <property type="term" value="F:protein kinase activity"/>
    <property type="evidence" value="ECO:0007669"/>
    <property type="project" value="InterPro"/>
</dbReference>
<sequence length="539" mass="62806">MSFVKLVFFDTEFTGERADTTLVSIGLVTLSGESAYFTLNDYDQSQVSDWLKENVLSMIDSSKSVSSKETAEGIRVWLEKQAGDDKISLVSFGKTNDIILLFNLWKNFKEDPSQFHFLYDLPPYLNHAEHIDFCTLLVAAGVSLSSFDKEKYAMLDKVGKKHNALYDAELLRSCFLRLVLESDILYQFRKRIGLALFDGIIFSEETNLIFTASHVENEPQFSNAIENFLSNDPFSIKQISKQNQQSSVYIVEQKNQKYILRSFPLAESRIVETQSELLNFLPEDIMIRPLSVSGEKHYVFNTSDLSFIMYPYLDGQPFNGRPEKLTNIIDSAMNLFELLNSMHLDSKLVTLDYSVWNVDVLKLWKDKAFFLDMIVSEVSAPIGNYIKTYYDEIIFELEKVIENSDKFSSNAFVHADLNHSNVIVDDSKVRFIDLEDLCFSNVGISVIHCVFKICRHSIFTKQMNLSEFKRKFESEIRPILEKRKISQDILLDFNLYGIARIYFDLFTITEYFFLRRDRRYMYDLNKKFSNLIEFKRMFY</sequence>
<dbReference type="InterPro" id="IPR000719">
    <property type="entry name" value="Prot_kinase_dom"/>
</dbReference>
<dbReference type="Gene3D" id="3.30.420.10">
    <property type="entry name" value="Ribonuclease H-like superfamily/Ribonuclease H"/>
    <property type="match status" value="1"/>
</dbReference>
<keyword evidence="3" id="KW-1185">Reference proteome</keyword>
<evidence type="ECO:0000313" key="2">
    <source>
        <dbReference type="EMBL" id="TGN12193.1"/>
    </source>
</evidence>